<gene>
    <name evidence="1" type="ORF">RV045_09605</name>
</gene>
<organism evidence="1 2">
    <name type="scientific">Amphibiibacter pelophylacis</name>
    <dbReference type="NCBI Taxonomy" id="1799477"/>
    <lineage>
        <taxon>Bacteria</taxon>
        <taxon>Pseudomonadati</taxon>
        <taxon>Pseudomonadota</taxon>
        <taxon>Betaproteobacteria</taxon>
        <taxon>Burkholderiales</taxon>
        <taxon>Sphaerotilaceae</taxon>
        <taxon>Amphibiibacter</taxon>
    </lineage>
</organism>
<dbReference type="EMBL" id="JAWDIE010000013">
    <property type="protein sequence ID" value="MEJ7138678.1"/>
    <property type="molecule type" value="Genomic_DNA"/>
</dbReference>
<keyword evidence="2" id="KW-1185">Reference proteome</keyword>
<reference evidence="1" key="1">
    <citation type="submission" date="2023-10" db="EMBL/GenBank/DDBJ databases">
        <title>Amphibacter perezi, gen. nov., sp. nov. a novel taxa of the family Comamonadaceae, class Betaproteobacteria isolated from the skin microbiota of Pelophylax perezi from different populations.</title>
        <authorList>
            <person name="Costa S."/>
            <person name="Proenca D.N."/>
            <person name="Lopes I."/>
            <person name="Morais P.V."/>
        </authorList>
    </citation>
    <scope>NUCLEOTIDE SEQUENCE</scope>
    <source>
        <strain evidence="1">SL12-8</strain>
    </source>
</reference>
<dbReference type="Proteomes" id="UP001364695">
    <property type="component" value="Unassembled WGS sequence"/>
</dbReference>
<evidence type="ECO:0000313" key="1">
    <source>
        <dbReference type="EMBL" id="MEJ7138678.1"/>
    </source>
</evidence>
<accession>A0ACC6P380</accession>
<name>A0ACC6P380_9BURK</name>
<evidence type="ECO:0000313" key="2">
    <source>
        <dbReference type="Proteomes" id="UP001364695"/>
    </source>
</evidence>
<proteinExistence type="predicted"/>
<protein>
    <submittedName>
        <fullName evidence="1">MFS transporter</fullName>
    </submittedName>
</protein>
<sequence>MTRDTLLGLRRMAVVIVLGFASGLPLALTGQAMQAWLSQEGLDVATIGLLSLVGLPYTFKFLWAPLMDRFELPFLGRRRGWLVLSQLLLAGALWTMSGTSPHSALTLFALLAVLVAFLSASQDVVIDAYRTDMLPGSERGLGASLNVLGYRLAMVLSGGVALVWTDPSQWSAGHTGWTWPEVYKFMALLMIGAAVLSAIALPRLPEIDRPRSDARQDLKGFLALLAVVALGWVASEHAIGPAVRAALGGVMSNTSLPEALQKRWLDLVTLLLGLGLTLALAAQVIRRVRFETLLSGLTNYFTVPGAGVFLALIVFYKLGDAFAGSLLTPFLLKGMAFGSAEVGVANKILGLWLTIFGAIAGGALMVRLGLYRSLLFFGVLQMLSNVGFWWLAEYGKGVMPGVTLPPFDWGIVSLAHPTTLDGGLLMVIAAENITGGMGTAAFVAFLMSLCNQRFTATQFALLSAFASVGRVWVGPLAGVLAETIGWPSFFMVSTLCALPALVMLYAQRERIRALQSDAR</sequence>
<comment type="caution">
    <text evidence="1">The sequence shown here is derived from an EMBL/GenBank/DDBJ whole genome shotgun (WGS) entry which is preliminary data.</text>
</comment>